<dbReference type="SUPFAM" id="SSF46785">
    <property type="entry name" value="Winged helix' DNA-binding domain"/>
    <property type="match status" value="1"/>
</dbReference>
<feature type="domain" description="HTH arsR-type" evidence="1">
    <location>
        <begin position="1"/>
        <end position="90"/>
    </location>
</feature>
<dbReference type="PANTHER" id="PTHR38600">
    <property type="entry name" value="TRANSCRIPTIONAL REGULATORY PROTEIN"/>
    <property type="match status" value="1"/>
</dbReference>
<dbReference type="PRINTS" id="PR00778">
    <property type="entry name" value="HTHARSR"/>
</dbReference>
<dbReference type="InterPro" id="IPR036388">
    <property type="entry name" value="WH-like_DNA-bd_sf"/>
</dbReference>
<dbReference type="InterPro" id="IPR036390">
    <property type="entry name" value="WH_DNA-bd_sf"/>
</dbReference>
<evidence type="ECO:0000313" key="3">
    <source>
        <dbReference type="Proteomes" id="UP001302349"/>
    </source>
</evidence>
<dbReference type="Pfam" id="PF01022">
    <property type="entry name" value="HTH_5"/>
    <property type="match status" value="1"/>
</dbReference>
<dbReference type="NCBIfam" id="NF033788">
    <property type="entry name" value="HTH_metalloreg"/>
    <property type="match status" value="1"/>
</dbReference>
<sequence>MTHTQYDSFLALADKNRREILMLLTKEKSSINTLAESFKISRPAVSKHIKVLVDTGFITIEERGRERLCSLNSQGFEEIQSWINHFEKFWKQHLSSLEVLLKKKGKE</sequence>
<dbReference type="PANTHER" id="PTHR38600:SF2">
    <property type="entry name" value="SLL0088 PROTEIN"/>
    <property type="match status" value="1"/>
</dbReference>
<dbReference type="CDD" id="cd00090">
    <property type="entry name" value="HTH_ARSR"/>
    <property type="match status" value="1"/>
</dbReference>
<evidence type="ECO:0000313" key="2">
    <source>
        <dbReference type="EMBL" id="WOK09388.1"/>
    </source>
</evidence>
<protein>
    <submittedName>
        <fullName evidence="2">Metalloregulator ArsR/SmtB family transcription factor</fullName>
    </submittedName>
</protein>
<dbReference type="EMBL" id="CP136051">
    <property type="protein sequence ID" value="WOK09388.1"/>
    <property type="molecule type" value="Genomic_DNA"/>
</dbReference>
<dbReference type="InterPro" id="IPR011991">
    <property type="entry name" value="ArsR-like_HTH"/>
</dbReference>
<dbReference type="Proteomes" id="UP001302349">
    <property type="component" value="Chromosome"/>
</dbReference>
<dbReference type="RefSeq" id="WP_317492007.1">
    <property type="nucleotide sequence ID" value="NZ_CP136051.1"/>
</dbReference>
<name>A0ABZ0IWG3_9BACT</name>
<keyword evidence="3" id="KW-1185">Reference proteome</keyword>
<gene>
    <name evidence="2" type="ORF">RT717_12135</name>
</gene>
<proteinExistence type="predicted"/>
<dbReference type="SMART" id="SM00418">
    <property type="entry name" value="HTH_ARSR"/>
    <property type="match status" value="1"/>
</dbReference>
<evidence type="ECO:0000259" key="1">
    <source>
        <dbReference type="PROSITE" id="PS50987"/>
    </source>
</evidence>
<dbReference type="Gene3D" id="1.10.10.10">
    <property type="entry name" value="Winged helix-like DNA-binding domain superfamily/Winged helix DNA-binding domain"/>
    <property type="match status" value="1"/>
</dbReference>
<organism evidence="2 3">
    <name type="scientific">Imperialibacter roseus</name>
    <dbReference type="NCBI Taxonomy" id="1324217"/>
    <lineage>
        <taxon>Bacteria</taxon>
        <taxon>Pseudomonadati</taxon>
        <taxon>Bacteroidota</taxon>
        <taxon>Cytophagia</taxon>
        <taxon>Cytophagales</taxon>
        <taxon>Flammeovirgaceae</taxon>
        <taxon>Imperialibacter</taxon>
    </lineage>
</organism>
<dbReference type="PROSITE" id="PS50987">
    <property type="entry name" value="HTH_ARSR_2"/>
    <property type="match status" value="1"/>
</dbReference>
<dbReference type="InterPro" id="IPR001845">
    <property type="entry name" value="HTH_ArsR_DNA-bd_dom"/>
</dbReference>
<accession>A0ABZ0IWG3</accession>
<reference evidence="2 3" key="1">
    <citation type="journal article" date="2023" name="Microbiol. Resour. Announc.">
        <title>Complete Genome Sequence of Imperialibacter roseus strain P4T.</title>
        <authorList>
            <person name="Tizabi D.R."/>
            <person name="Bachvaroff T."/>
            <person name="Hill R.T."/>
        </authorList>
    </citation>
    <scope>NUCLEOTIDE SEQUENCE [LARGE SCALE GENOMIC DNA]</scope>
    <source>
        <strain evidence="2 3">P4T</strain>
    </source>
</reference>